<accession>A0ABP0V3U2</accession>
<evidence type="ECO:0000313" key="3">
    <source>
        <dbReference type="Proteomes" id="UP001497512"/>
    </source>
</evidence>
<organism evidence="2 3">
    <name type="scientific">Sphagnum troendelagicum</name>
    <dbReference type="NCBI Taxonomy" id="128251"/>
    <lineage>
        <taxon>Eukaryota</taxon>
        <taxon>Viridiplantae</taxon>
        <taxon>Streptophyta</taxon>
        <taxon>Embryophyta</taxon>
        <taxon>Bryophyta</taxon>
        <taxon>Sphagnophytina</taxon>
        <taxon>Sphagnopsida</taxon>
        <taxon>Sphagnales</taxon>
        <taxon>Sphagnaceae</taxon>
        <taxon>Sphagnum</taxon>
    </lineage>
</organism>
<keyword evidence="3" id="KW-1185">Reference proteome</keyword>
<sequence length="80" mass="8770">MKECVHDLSHNSLDKEARNHGGPEDQPQERADRRSKGCLHLEETPVKCASITLDTTAGAVTPPEPLKSQTVGLRVNNQLI</sequence>
<feature type="region of interest" description="Disordered" evidence="1">
    <location>
        <begin position="1"/>
        <end position="38"/>
    </location>
</feature>
<proteinExistence type="predicted"/>
<dbReference type="EMBL" id="OZ019901">
    <property type="protein sequence ID" value="CAK9237091.1"/>
    <property type="molecule type" value="Genomic_DNA"/>
</dbReference>
<protein>
    <submittedName>
        <fullName evidence="2">Uncharacterized protein</fullName>
    </submittedName>
</protein>
<reference evidence="2" key="1">
    <citation type="submission" date="2024-02" db="EMBL/GenBank/DDBJ databases">
        <authorList>
            <consortium name="ELIXIR-Norway"/>
            <consortium name="Elixir Norway"/>
        </authorList>
    </citation>
    <scope>NUCLEOTIDE SEQUENCE</scope>
</reference>
<name>A0ABP0V3U2_9BRYO</name>
<evidence type="ECO:0000256" key="1">
    <source>
        <dbReference type="SAM" id="MobiDB-lite"/>
    </source>
</evidence>
<gene>
    <name evidence="2" type="ORF">CSSPTR1EN2_LOCUS23491</name>
</gene>
<evidence type="ECO:0000313" key="2">
    <source>
        <dbReference type="EMBL" id="CAK9237091.1"/>
    </source>
</evidence>
<dbReference type="Proteomes" id="UP001497512">
    <property type="component" value="Chromosome 9"/>
</dbReference>